<accession>A0A8B6GT58</accession>
<dbReference type="OrthoDB" id="6115582at2759"/>
<dbReference type="SUPFAM" id="SSF48726">
    <property type="entry name" value="Immunoglobulin"/>
    <property type="match status" value="4"/>
</dbReference>
<dbReference type="PANTHER" id="PTHR35971">
    <property type="entry name" value="SI:DKEY-31G6.6"/>
    <property type="match status" value="1"/>
</dbReference>
<feature type="domain" description="Ig-like" evidence="5">
    <location>
        <begin position="177"/>
        <end position="237"/>
    </location>
</feature>
<evidence type="ECO:0000259" key="5">
    <source>
        <dbReference type="PROSITE" id="PS50835"/>
    </source>
</evidence>
<dbReference type="InterPro" id="IPR036179">
    <property type="entry name" value="Ig-like_dom_sf"/>
</dbReference>
<dbReference type="Proteomes" id="UP000596742">
    <property type="component" value="Unassembled WGS sequence"/>
</dbReference>
<dbReference type="SMART" id="SM00408">
    <property type="entry name" value="IGc2"/>
    <property type="match status" value="3"/>
</dbReference>
<keyword evidence="4" id="KW-1015">Disulfide bond</keyword>
<comment type="caution">
    <text evidence="6">The sequence shown here is derived from an EMBL/GenBank/DDBJ whole genome shotgun (WGS) entry which is preliminary data.</text>
</comment>
<keyword evidence="7" id="KW-1185">Reference proteome</keyword>
<dbReference type="AlphaFoldDB" id="A0A8B6GT58"/>
<keyword evidence="3" id="KW-0597">Phosphoprotein</keyword>
<dbReference type="SMART" id="SM00409">
    <property type="entry name" value="IG"/>
    <property type="match status" value="3"/>
</dbReference>
<dbReference type="Gene3D" id="2.60.40.10">
    <property type="entry name" value="Immunoglobulins"/>
    <property type="match status" value="4"/>
</dbReference>
<organism evidence="6 7">
    <name type="scientific">Mytilus galloprovincialis</name>
    <name type="common">Mediterranean mussel</name>
    <dbReference type="NCBI Taxonomy" id="29158"/>
    <lineage>
        <taxon>Eukaryota</taxon>
        <taxon>Metazoa</taxon>
        <taxon>Spiralia</taxon>
        <taxon>Lophotrochozoa</taxon>
        <taxon>Mollusca</taxon>
        <taxon>Bivalvia</taxon>
        <taxon>Autobranchia</taxon>
        <taxon>Pteriomorphia</taxon>
        <taxon>Mytilida</taxon>
        <taxon>Mytiloidea</taxon>
        <taxon>Mytilidae</taxon>
        <taxon>Mytilinae</taxon>
        <taxon>Mytilus</taxon>
    </lineage>
</organism>
<evidence type="ECO:0000256" key="4">
    <source>
        <dbReference type="ARBA" id="ARBA00023157"/>
    </source>
</evidence>
<dbReference type="InterPro" id="IPR013098">
    <property type="entry name" value="Ig_I-set"/>
</dbReference>
<keyword evidence="2" id="KW-0963">Cytoplasm</keyword>
<proteinExistence type="predicted"/>
<name>A0A8B6GT58_MYTGA</name>
<evidence type="ECO:0000313" key="7">
    <source>
        <dbReference type="Proteomes" id="UP000596742"/>
    </source>
</evidence>
<reference evidence="6" key="1">
    <citation type="submission" date="2018-11" db="EMBL/GenBank/DDBJ databases">
        <authorList>
            <person name="Alioto T."/>
            <person name="Alioto T."/>
        </authorList>
    </citation>
    <scope>NUCLEOTIDE SEQUENCE</scope>
</reference>
<gene>
    <name evidence="6" type="ORF">MGAL_10B040126</name>
</gene>
<sequence>YFSKNLSTDVEIPEEGDSITISCELAPQYNDQIVARWYKDDQPLHITDRLQMTRNGRQCLLVITNSNMNDSGNYSIDIDGRKRSLQLDVKSFFSKNLSTDVEIPEEGHTIKISCEVAPQHNNQIVARWYKDNEPLHITDRLQMTRNGRQCLLVITNSNMDDTFFSKNLSTDVDIPEEGHTIKISCEVAPQQNNQIVARWYKDNEPLHITDRLQMIRNGRQCLLVITNSNMDDSGNYSIDIVGRKRSLQLDVKSYFSKNLSTDVENPEEGHTIKISCELAPQHNDQIVARWYKDNEPLHITDRLQMIRNGRQCLLVITNSNMNDCGNYSIDLGGRKRSLQLDVKGTCR</sequence>
<feature type="non-terminal residue" evidence="6">
    <location>
        <position position="347"/>
    </location>
</feature>
<dbReference type="GO" id="GO:0005737">
    <property type="term" value="C:cytoplasm"/>
    <property type="evidence" value="ECO:0007669"/>
    <property type="project" value="UniProtKB-SubCell"/>
</dbReference>
<dbReference type="InterPro" id="IPR052385">
    <property type="entry name" value="Obscurin/Obscurin-like_Reg"/>
</dbReference>
<dbReference type="EMBL" id="UYJE01008946">
    <property type="protein sequence ID" value="VDI68773.1"/>
    <property type="molecule type" value="Genomic_DNA"/>
</dbReference>
<dbReference type="InterPro" id="IPR003599">
    <property type="entry name" value="Ig_sub"/>
</dbReference>
<dbReference type="InterPro" id="IPR007110">
    <property type="entry name" value="Ig-like_dom"/>
</dbReference>
<evidence type="ECO:0000313" key="6">
    <source>
        <dbReference type="EMBL" id="VDI68773.1"/>
    </source>
</evidence>
<dbReference type="PROSITE" id="PS50835">
    <property type="entry name" value="IG_LIKE"/>
    <property type="match status" value="2"/>
</dbReference>
<dbReference type="PANTHER" id="PTHR35971:SF5">
    <property type="entry name" value="OBSCURIN LIKE CYTOSKELETAL ADAPTOR 1"/>
    <property type="match status" value="1"/>
</dbReference>
<dbReference type="Pfam" id="PF07679">
    <property type="entry name" value="I-set"/>
    <property type="match status" value="4"/>
</dbReference>
<comment type="subcellular location">
    <subcellularLocation>
        <location evidence="1">Cytoplasm</location>
    </subcellularLocation>
</comment>
<dbReference type="InterPro" id="IPR013783">
    <property type="entry name" value="Ig-like_fold"/>
</dbReference>
<feature type="domain" description="Ig-like" evidence="5">
    <location>
        <begin position="15"/>
        <end position="86"/>
    </location>
</feature>
<evidence type="ECO:0000256" key="1">
    <source>
        <dbReference type="ARBA" id="ARBA00004496"/>
    </source>
</evidence>
<evidence type="ECO:0000256" key="3">
    <source>
        <dbReference type="ARBA" id="ARBA00022553"/>
    </source>
</evidence>
<dbReference type="InterPro" id="IPR003598">
    <property type="entry name" value="Ig_sub2"/>
</dbReference>
<evidence type="ECO:0000256" key="2">
    <source>
        <dbReference type="ARBA" id="ARBA00022490"/>
    </source>
</evidence>
<protein>
    <recommendedName>
        <fullName evidence="5">Ig-like domain-containing protein</fullName>
    </recommendedName>
</protein>